<dbReference type="OrthoDB" id="2662268at2759"/>
<dbReference type="Proteomes" id="UP000092993">
    <property type="component" value="Unassembled WGS sequence"/>
</dbReference>
<evidence type="ECO:0000313" key="2">
    <source>
        <dbReference type="Proteomes" id="UP000092993"/>
    </source>
</evidence>
<sequence>MSLANEFIQNPWDSPFHETRLSAIKLRIRWPGYPYGDSVYAIHVKCQDEIRRETQMTLTRCEIARAIARLYQSFLQHCREEPWVVEDPRYPFDPKRLYLVSLENIYGDMFQAVINVDP</sequence>
<reference evidence="1 2" key="1">
    <citation type="submission" date="2016-03" db="EMBL/GenBank/DDBJ databases">
        <title>Whole genome sequencing of Grifola frondosa 9006-11.</title>
        <authorList>
            <person name="Min B."/>
            <person name="Park H."/>
            <person name="Kim J.-G."/>
            <person name="Cho H."/>
            <person name="Oh Y.-L."/>
            <person name="Kong W.-S."/>
            <person name="Choi I.-G."/>
        </authorList>
    </citation>
    <scope>NUCLEOTIDE SEQUENCE [LARGE SCALE GENOMIC DNA]</scope>
    <source>
        <strain evidence="1 2">9006-11</strain>
    </source>
</reference>
<protein>
    <submittedName>
        <fullName evidence="1">Uncharacterized protein</fullName>
    </submittedName>
</protein>
<proteinExistence type="predicted"/>
<organism evidence="1 2">
    <name type="scientific">Grifola frondosa</name>
    <name type="common">Maitake</name>
    <name type="synonym">Polyporus frondosus</name>
    <dbReference type="NCBI Taxonomy" id="5627"/>
    <lineage>
        <taxon>Eukaryota</taxon>
        <taxon>Fungi</taxon>
        <taxon>Dikarya</taxon>
        <taxon>Basidiomycota</taxon>
        <taxon>Agaricomycotina</taxon>
        <taxon>Agaricomycetes</taxon>
        <taxon>Polyporales</taxon>
        <taxon>Grifolaceae</taxon>
        <taxon>Grifola</taxon>
    </lineage>
</organism>
<evidence type="ECO:0000313" key="1">
    <source>
        <dbReference type="EMBL" id="OBZ75785.1"/>
    </source>
</evidence>
<keyword evidence="2" id="KW-1185">Reference proteome</keyword>
<gene>
    <name evidence="1" type="ORF">A0H81_04999</name>
</gene>
<dbReference type="EMBL" id="LUGG01000004">
    <property type="protein sequence ID" value="OBZ75785.1"/>
    <property type="molecule type" value="Genomic_DNA"/>
</dbReference>
<name>A0A1C7MFT9_GRIFR</name>
<accession>A0A1C7MFT9</accession>
<dbReference type="AlphaFoldDB" id="A0A1C7MFT9"/>
<comment type="caution">
    <text evidence="1">The sequence shown here is derived from an EMBL/GenBank/DDBJ whole genome shotgun (WGS) entry which is preliminary data.</text>
</comment>